<dbReference type="Proteomes" id="UP000245647">
    <property type="component" value="Unassembled WGS sequence"/>
</dbReference>
<dbReference type="EMBL" id="QEAS01000016">
    <property type="protein sequence ID" value="PWG79252.1"/>
    <property type="molecule type" value="Genomic_DNA"/>
</dbReference>
<name>A0A2U2PD22_9SPHI</name>
<feature type="region of interest" description="Disordered" evidence="1">
    <location>
        <begin position="195"/>
        <end position="217"/>
    </location>
</feature>
<keyword evidence="2" id="KW-0732">Signal</keyword>
<feature type="chain" id="PRO_5015676072" description="Outer membrane protein beta-barrel domain-containing protein" evidence="2">
    <location>
        <begin position="20"/>
        <end position="279"/>
    </location>
</feature>
<evidence type="ECO:0000256" key="2">
    <source>
        <dbReference type="SAM" id="SignalP"/>
    </source>
</evidence>
<protein>
    <recommendedName>
        <fullName evidence="5">Outer membrane protein beta-barrel domain-containing protein</fullName>
    </recommendedName>
</protein>
<evidence type="ECO:0008006" key="5">
    <source>
        <dbReference type="Google" id="ProtNLM"/>
    </source>
</evidence>
<comment type="caution">
    <text evidence="3">The sequence shown here is derived from an EMBL/GenBank/DDBJ whole genome shotgun (WGS) entry which is preliminary data.</text>
</comment>
<accession>A0A2U2PD22</accession>
<dbReference type="AlphaFoldDB" id="A0A2U2PD22"/>
<reference evidence="3 4" key="1">
    <citation type="submission" date="2018-04" db="EMBL/GenBank/DDBJ databases">
        <title>Pedobacter chongqingensis sp. nov., isolated from a rottenly hemp rope.</title>
        <authorList>
            <person name="Cai Y."/>
        </authorList>
    </citation>
    <scope>NUCLEOTIDE SEQUENCE [LARGE SCALE GENOMIC DNA]</scope>
    <source>
        <strain evidence="3 4">FJ4-8</strain>
    </source>
</reference>
<gene>
    <name evidence="3" type="ORF">DDR33_18380</name>
</gene>
<feature type="signal peptide" evidence="2">
    <location>
        <begin position="1"/>
        <end position="19"/>
    </location>
</feature>
<dbReference type="OrthoDB" id="835191at2"/>
<evidence type="ECO:0000256" key="1">
    <source>
        <dbReference type="SAM" id="MobiDB-lite"/>
    </source>
</evidence>
<keyword evidence="4" id="KW-1185">Reference proteome</keyword>
<organism evidence="3 4">
    <name type="scientific">Pararcticibacter amylolyticus</name>
    <dbReference type="NCBI Taxonomy" id="2173175"/>
    <lineage>
        <taxon>Bacteria</taxon>
        <taxon>Pseudomonadati</taxon>
        <taxon>Bacteroidota</taxon>
        <taxon>Sphingobacteriia</taxon>
        <taxon>Sphingobacteriales</taxon>
        <taxon>Sphingobacteriaceae</taxon>
        <taxon>Pararcticibacter</taxon>
    </lineage>
</organism>
<dbReference type="RefSeq" id="WP_109417268.1">
    <property type="nucleotide sequence ID" value="NZ_QEAS01000016.1"/>
</dbReference>
<sequence length="279" mass="30670">MRFRLLFVLFLISSIQVIAQDDTTKKATVTLAGLYSSDVSYYGQSINVKLPYALFNATVRLPSGLHFSAGAYKLLNFGSGISETDLGAGYDFDFNDKIGIGASYSRSFFPSNSPLLQAANENNINLSATGSFSLLKSELSADYAFGQQSDLFLSLENSKEISLGSFLSDKNTFYIEPAIELVAGTRHFYNTYSAKKEKRNQGKGKGAGGQANSTATSTPVTIQSSSFNLLSYNFRLPLGFSRSDYLVEVGYQFSILGPKAEAELRQQQSLFDISFYYQF</sequence>
<evidence type="ECO:0000313" key="3">
    <source>
        <dbReference type="EMBL" id="PWG79252.1"/>
    </source>
</evidence>
<proteinExistence type="predicted"/>
<evidence type="ECO:0000313" key="4">
    <source>
        <dbReference type="Proteomes" id="UP000245647"/>
    </source>
</evidence>